<feature type="region of interest" description="Disordered" evidence="1">
    <location>
        <begin position="65"/>
        <end position="100"/>
    </location>
</feature>
<accession>A0A835RPM0</accession>
<evidence type="ECO:0000313" key="3">
    <source>
        <dbReference type="Proteomes" id="UP000639772"/>
    </source>
</evidence>
<protein>
    <submittedName>
        <fullName evidence="2">Uncharacterized protein</fullName>
    </submittedName>
</protein>
<comment type="caution">
    <text evidence="2">The sequence shown here is derived from an EMBL/GenBank/DDBJ whole genome shotgun (WGS) entry which is preliminary data.</text>
</comment>
<organism evidence="2 3">
    <name type="scientific">Vanilla planifolia</name>
    <name type="common">Vanilla</name>
    <dbReference type="NCBI Taxonomy" id="51239"/>
    <lineage>
        <taxon>Eukaryota</taxon>
        <taxon>Viridiplantae</taxon>
        <taxon>Streptophyta</taxon>
        <taxon>Embryophyta</taxon>
        <taxon>Tracheophyta</taxon>
        <taxon>Spermatophyta</taxon>
        <taxon>Magnoliopsida</taxon>
        <taxon>Liliopsida</taxon>
        <taxon>Asparagales</taxon>
        <taxon>Orchidaceae</taxon>
        <taxon>Vanilloideae</taxon>
        <taxon>Vanilleae</taxon>
        <taxon>Vanilla</taxon>
    </lineage>
</organism>
<sequence length="100" mass="10426">MVTPHACKGYGRLSMAHPRQARSSRCIATAGRCYADAVRRADAMAVPLAQGFSARLRDGALHARLAVPPPPRLGANDKASAGPRGAPETCCTTPAEAQCL</sequence>
<dbReference type="Proteomes" id="UP000639772">
    <property type="component" value="Chromosome 3"/>
</dbReference>
<proteinExistence type="predicted"/>
<name>A0A835RPM0_VANPL</name>
<gene>
    <name evidence="2" type="ORF">HPP92_006826</name>
</gene>
<evidence type="ECO:0000313" key="2">
    <source>
        <dbReference type="EMBL" id="KAG0489963.1"/>
    </source>
</evidence>
<dbReference type="EMBL" id="JADCNM010000003">
    <property type="protein sequence ID" value="KAG0489963.1"/>
    <property type="molecule type" value="Genomic_DNA"/>
</dbReference>
<reference evidence="2 3" key="1">
    <citation type="journal article" date="2020" name="Nat. Food">
        <title>A phased Vanilla planifolia genome enables genetic improvement of flavour and production.</title>
        <authorList>
            <person name="Hasing T."/>
            <person name="Tang H."/>
            <person name="Brym M."/>
            <person name="Khazi F."/>
            <person name="Huang T."/>
            <person name="Chambers A.H."/>
        </authorList>
    </citation>
    <scope>NUCLEOTIDE SEQUENCE [LARGE SCALE GENOMIC DNA]</scope>
    <source>
        <tissue evidence="2">Leaf</tissue>
    </source>
</reference>
<evidence type="ECO:0000256" key="1">
    <source>
        <dbReference type="SAM" id="MobiDB-lite"/>
    </source>
</evidence>
<dbReference type="AlphaFoldDB" id="A0A835RPM0"/>